<organism evidence="1 2">
    <name type="scientific">Paenibacillus rhizosphaerae</name>
    <dbReference type="NCBI Taxonomy" id="297318"/>
    <lineage>
        <taxon>Bacteria</taxon>
        <taxon>Bacillati</taxon>
        <taxon>Bacillota</taxon>
        <taxon>Bacilli</taxon>
        <taxon>Bacillales</taxon>
        <taxon>Paenibacillaceae</taxon>
        <taxon>Paenibacillus</taxon>
    </lineage>
</organism>
<protein>
    <submittedName>
        <fullName evidence="1">Uncharacterized protein</fullName>
    </submittedName>
</protein>
<evidence type="ECO:0000313" key="2">
    <source>
        <dbReference type="Proteomes" id="UP000187172"/>
    </source>
</evidence>
<dbReference type="AlphaFoldDB" id="A0A1R1E147"/>
<name>A0A1R1E147_9BACL</name>
<accession>A0A1R1E147</accession>
<keyword evidence="2" id="KW-1185">Reference proteome</keyword>
<proteinExistence type="predicted"/>
<dbReference type="RefSeq" id="WP_076176781.1">
    <property type="nucleotide sequence ID" value="NZ_MRTP01000023.1"/>
</dbReference>
<reference evidence="1 2" key="1">
    <citation type="submission" date="2016-11" db="EMBL/GenBank/DDBJ databases">
        <title>Paenibacillus species isolates.</title>
        <authorList>
            <person name="Beno S.M."/>
        </authorList>
    </citation>
    <scope>NUCLEOTIDE SEQUENCE [LARGE SCALE GENOMIC DNA]</scope>
    <source>
        <strain evidence="1 2">FSL R5-0378</strain>
    </source>
</reference>
<comment type="caution">
    <text evidence="1">The sequence shown here is derived from an EMBL/GenBank/DDBJ whole genome shotgun (WGS) entry which is preliminary data.</text>
</comment>
<gene>
    <name evidence="1" type="ORF">BK138_33755</name>
</gene>
<dbReference type="Proteomes" id="UP000187172">
    <property type="component" value="Unassembled WGS sequence"/>
</dbReference>
<dbReference type="EMBL" id="MRTP01000023">
    <property type="protein sequence ID" value="OMF45554.1"/>
    <property type="molecule type" value="Genomic_DNA"/>
</dbReference>
<evidence type="ECO:0000313" key="1">
    <source>
        <dbReference type="EMBL" id="OMF45554.1"/>
    </source>
</evidence>
<sequence>MDISSQEEHMIQALREVALPPLFVLIRIRNDILNDTVNIEEGRRNEIVSTLERYIAPLWEDYHKEKNAQANEGASGLE</sequence>